<dbReference type="InterPro" id="IPR008613">
    <property type="entry name" value="Excalibur_Ca-bd_domain"/>
</dbReference>
<protein>
    <submittedName>
        <fullName evidence="3">Excalibur calcium-binding domain-containing protein</fullName>
    </submittedName>
</protein>
<keyword evidence="4" id="KW-1185">Reference proteome</keyword>
<evidence type="ECO:0000259" key="2">
    <source>
        <dbReference type="SMART" id="SM00894"/>
    </source>
</evidence>
<organism evidence="3 4">
    <name type="scientific">Glycomyces luteolus</name>
    <dbReference type="NCBI Taxonomy" id="2670330"/>
    <lineage>
        <taxon>Bacteria</taxon>
        <taxon>Bacillati</taxon>
        <taxon>Actinomycetota</taxon>
        <taxon>Actinomycetes</taxon>
        <taxon>Glycomycetales</taxon>
        <taxon>Glycomycetaceae</taxon>
        <taxon>Glycomyces</taxon>
    </lineage>
</organism>
<reference evidence="3" key="1">
    <citation type="submission" date="2022-12" db="EMBL/GenBank/DDBJ databases">
        <title>Gycomyces niveus sp.nov.,a novel actinomycete isolated from soil in Shouguan.</title>
        <authorList>
            <person name="Yang X."/>
        </authorList>
    </citation>
    <scope>NUCLEOTIDE SEQUENCE</scope>
    <source>
        <strain evidence="3">NEAU-A15</strain>
    </source>
</reference>
<dbReference type="AlphaFoldDB" id="A0A9X3SUT9"/>
<dbReference type="Pfam" id="PF05901">
    <property type="entry name" value="Excalibur"/>
    <property type="match status" value="1"/>
</dbReference>
<gene>
    <name evidence="3" type="ORF">O1R50_18920</name>
</gene>
<feature type="domain" description="Excalibur calcium-binding" evidence="2">
    <location>
        <begin position="426"/>
        <end position="462"/>
    </location>
</feature>
<dbReference type="SMART" id="SM00894">
    <property type="entry name" value="Excalibur"/>
    <property type="match status" value="1"/>
</dbReference>
<dbReference type="RefSeq" id="WP_270111738.1">
    <property type="nucleotide sequence ID" value="NZ_JAPZVP010000016.1"/>
</dbReference>
<name>A0A9X3SUT9_9ACTN</name>
<accession>A0A9X3SUT9</accession>
<proteinExistence type="predicted"/>
<dbReference type="Proteomes" id="UP001146067">
    <property type="component" value="Unassembled WGS sequence"/>
</dbReference>
<feature type="compositionally biased region" description="Polar residues" evidence="1">
    <location>
        <begin position="342"/>
        <end position="362"/>
    </location>
</feature>
<comment type="caution">
    <text evidence="3">The sequence shown here is derived from an EMBL/GenBank/DDBJ whole genome shotgun (WGS) entry which is preliminary data.</text>
</comment>
<evidence type="ECO:0000313" key="4">
    <source>
        <dbReference type="Proteomes" id="UP001146067"/>
    </source>
</evidence>
<dbReference type="EMBL" id="JAPZVP010000016">
    <property type="protein sequence ID" value="MDA1361708.1"/>
    <property type="molecule type" value="Genomic_DNA"/>
</dbReference>
<sequence length="462" mass="49209">MNSNSSASGRRWHPDPARVMRLPAHKPAASIEPHRVRCGVCGTELRTLHLADRCTFCDAPFAVDPSETELIGPHGVVPFGISESDVDVAFRAWAKEQLLARGDFKREVQVSEKRSVYLPYWVGWTNLYSNYHGRRGHRVTRMRYSPRKGHYKVKETDWSEVSGQVEHGREAFSLPAFVPLEVIDGITEQRIGEVQKGWEFESALPFEAGLLTGHQALRYSVEPEAALARAHEARGKQVVKDIKRDIGGDVAHVSGSDTGDVAVKCRLVLVPAWIVEWGFAGKSGSVILNGQNGKGAGKYVQSAGRTVALVGSIGAVVALCCGIGFFASDPDDAEDPGRGGSETASAASVETPSPTPTVSEAVSSEPELTVSAESSTSAEEAASTGEEDGDGNGDGGSGDGDPDPEPEPTAEEPDPTTEAEEEESVYYENCDAARAAGADPIYAGEPGYASHLDRDGDGVGCE</sequence>
<feature type="region of interest" description="Disordered" evidence="1">
    <location>
        <begin position="331"/>
        <end position="462"/>
    </location>
</feature>
<feature type="compositionally biased region" description="Basic and acidic residues" evidence="1">
    <location>
        <begin position="451"/>
        <end position="462"/>
    </location>
</feature>
<feature type="compositionally biased region" description="Acidic residues" evidence="1">
    <location>
        <begin position="400"/>
        <end position="425"/>
    </location>
</feature>
<evidence type="ECO:0000313" key="3">
    <source>
        <dbReference type="EMBL" id="MDA1361708.1"/>
    </source>
</evidence>
<feature type="compositionally biased region" description="Low complexity" evidence="1">
    <location>
        <begin position="371"/>
        <end position="384"/>
    </location>
</feature>
<evidence type="ECO:0000256" key="1">
    <source>
        <dbReference type="SAM" id="MobiDB-lite"/>
    </source>
</evidence>